<sequence>MPARIRTVVDPRFPAELARLRSERGLSLRDLARLGHFSKSYLCDLESARARPTCEVAAQLDTVLGAGGVLTALVVDAPAVTTPDDDQRLAHAIAHPTKLDVESVHLIADVLAAQRRLDDTLPAPMMLPWSVPQWRTVQGLAADARGPAAAELHAVAAEWTQFVGWLHAEARNDAAAIRVLGEATDEADALGSGLLAAQALNFRGYLERQRGNPRGIVRYFLAAYHTPDASLLQRVGDAVQAAHGYALLGDEAAAVRLLGEASDLTTAAESTAPPATAYWLSPTFSRMGLGLAYLALGDQAAAVDNLRAGLAGLPADQRDAEWTQEYRQALETAGG</sequence>
<evidence type="ECO:0000259" key="1">
    <source>
        <dbReference type="PROSITE" id="PS50943"/>
    </source>
</evidence>
<dbReference type="InterPro" id="IPR001387">
    <property type="entry name" value="Cro/C1-type_HTH"/>
</dbReference>
<organism evidence="2 3">
    <name type="scientific">Micromonospora parastrephiae</name>
    <dbReference type="NCBI Taxonomy" id="2806101"/>
    <lineage>
        <taxon>Bacteria</taxon>
        <taxon>Bacillati</taxon>
        <taxon>Actinomycetota</taxon>
        <taxon>Actinomycetes</taxon>
        <taxon>Micromonosporales</taxon>
        <taxon>Micromonosporaceae</taxon>
        <taxon>Micromonospora</taxon>
    </lineage>
</organism>
<evidence type="ECO:0000313" key="3">
    <source>
        <dbReference type="Proteomes" id="UP000601027"/>
    </source>
</evidence>
<evidence type="ECO:0000313" key="2">
    <source>
        <dbReference type="EMBL" id="MBM0235433.1"/>
    </source>
</evidence>
<dbReference type="RefSeq" id="WP_203178638.1">
    <property type="nucleotide sequence ID" value="NZ_JAEVHM010000263.1"/>
</dbReference>
<reference evidence="2 3" key="1">
    <citation type="submission" date="2021-01" db="EMBL/GenBank/DDBJ databases">
        <title>Draft genome sequence of Micromonospora sp. strain STR1_7.</title>
        <authorList>
            <person name="Karlyshev A."/>
            <person name="Jawad R."/>
        </authorList>
    </citation>
    <scope>NUCLEOTIDE SEQUENCE [LARGE SCALE GENOMIC DNA]</scope>
    <source>
        <strain evidence="2 3">STR1-7</strain>
    </source>
</reference>
<dbReference type="Gene3D" id="1.10.260.40">
    <property type="entry name" value="lambda repressor-like DNA-binding domains"/>
    <property type="match status" value="1"/>
</dbReference>
<protein>
    <submittedName>
        <fullName evidence="2">Helix-turn-helix transcriptional regulator</fullName>
    </submittedName>
</protein>
<dbReference type="PROSITE" id="PS50943">
    <property type="entry name" value="HTH_CROC1"/>
    <property type="match status" value="1"/>
</dbReference>
<dbReference type="CDD" id="cd00093">
    <property type="entry name" value="HTH_XRE"/>
    <property type="match status" value="1"/>
</dbReference>
<proteinExistence type="predicted"/>
<dbReference type="InterPro" id="IPR010982">
    <property type="entry name" value="Lambda_DNA-bd_dom_sf"/>
</dbReference>
<gene>
    <name evidence="2" type="ORF">JNW91_28825</name>
</gene>
<dbReference type="Proteomes" id="UP000601027">
    <property type="component" value="Unassembled WGS sequence"/>
</dbReference>
<accession>A0ABS1Y1N7</accession>
<dbReference type="InterPro" id="IPR011990">
    <property type="entry name" value="TPR-like_helical_dom_sf"/>
</dbReference>
<feature type="domain" description="HTH cro/C1-type" evidence="1">
    <location>
        <begin position="17"/>
        <end position="70"/>
    </location>
</feature>
<comment type="caution">
    <text evidence="2">The sequence shown here is derived from an EMBL/GenBank/DDBJ whole genome shotgun (WGS) entry which is preliminary data.</text>
</comment>
<name>A0ABS1Y1N7_9ACTN</name>
<dbReference type="SUPFAM" id="SSF48452">
    <property type="entry name" value="TPR-like"/>
    <property type="match status" value="1"/>
</dbReference>
<dbReference type="SMART" id="SM00530">
    <property type="entry name" value="HTH_XRE"/>
    <property type="match status" value="1"/>
</dbReference>
<dbReference type="EMBL" id="JAEVHM010000263">
    <property type="protein sequence ID" value="MBM0235433.1"/>
    <property type="molecule type" value="Genomic_DNA"/>
</dbReference>
<dbReference type="Pfam" id="PF13560">
    <property type="entry name" value="HTH_31"/>
    <property type="match status" value="1"/>
</dbReference>
<keyword evidence="3" id="KW-1185">Reference proteome</keyword>
<dbReference type="SUPFAM" id="SSF47413">
    <property type="entry name" value="lambda repressor-like DNA-binding domains"/>
    <property type="match status" value="1"/>
</dbReference>